<dbReference type="SUPFAM" id="SSF53383">
    <property type="entry name" value="PLP-dependent transferases"/>
    <property type="match status" value="1"/>
</dbReference>
<proteinExistence type="inferred from homology"/>
<evidence type="ECO:0000256" key="1">
    <source>
        <dbReference type="ARBA" id="ARBA00037999"/>
    </source>
</evidence>
<dbReference type="InterPro" id="IPR015424">
    <property type="entry name" value="PyrdxlP-dep_Trfase"/>
</dbReference>
<name>A0A0S4KVL3_9BACT</name>
<keyword evidence="6" id="KW-1185">Reference proteome</keyword>
<dbReference type="InterPro" id="IPR015421">
    <property type="entry name" value="PyrdxlP-dep_Trfase_major"/>
</dbReference>
<accession>A0A0S4KVL3</accession>
<dbReference type="GO" id="GO:0000271">
    <property type="term" value="P:polysaccharide biosynthetic process"/>
    <property type="evidence" value="ECO:0007669"/>
    <property type="project" value="TreeGrafter"/>
</dbReference>
<feature type="active site" description="Proton acceptor" evidence="2">
    <location>
        <position position="185"/>
    </location>
</feature>
<reference evidence="6" key="1">
    <citation type="submission" date="2015-09" db="EMBL/GenBank/DDBJ databases">
        <authorList>
            <person name="Daims H."/>
        </authorList>
    </citation>
    <scope>NUCLEOTIDE SEQUENCE [LARGE SCALE GENOMIC DNA]</scope>
</reference>
<dbReference type="PANTHER" id="PTHR30244:SF34">
    <property type="entry name" value="DTDP-4-AMINO-4,6-DIDEOXYGALACTOSE TRANSAMINASE"/>
    <property type="match status" value="1"/>
</dbReference>
<evidence type="ECO:0000313" key="5">
    <source>
        <dbReference type="EMBL" id="CUQ67373.1"/>
    </source>
</evidence>
<dbReference type="GO" id="GO:0030170">
    <property type="term" value="F:pyridoxal phosphate binding"/>
    <property type="evidence" value="ECO:0007669"/>
    <property type="project" value="TreeGrafter"/>
</dbReference>
<dbReference type="GO" id="GO:0008483">
    <property type="term" value="F:transaminase activity"/>
    <property type="evidence" value="ECO:0007669"/>
    <property type="project" value="UniProtKB-KW"/>
</dbReference>
<dbReference type="KEGG" id="nio:NITINOP_2401"/>
<dbReference type="Gene3D" id="3.90.1150.10">
    <property type="entry name" value="Aspartate Aminotransferase, domain 1"/>
    <property type="match status" value="1"/>
</dbReference>
<dbReference type="Proteomes" id="UP000066284">
    <property type="component" value="Chromosome 1"/>
</dbReference>
<dbReference type="AlphaFoldDB" id="A0A0S4KVL3"/>
<dbReference type="PIRSF" id="PIRSF000390">
    <property type="entry name" value="PLP_StrS"/>
    <property type="match status" value="1"/>
</dbReference>
<keyword evidence="3 4" id="KW-0663">Pyridoxal phosphate</keyword>
<dbReference type="Gene3D" id="3.40.640.10">
    <property type="entry name" value="Type I PLP-dependent aspartate aminotransferase-like (Major domain)"/>
    <property type="match status" value="1"/>
</dbReference>
<dbReference type="STRING" id="1715989.NITINOP_2401"/>
<dbReference type="EMBL" id="LN885086">
    <property type="protein sequence ID" value="CUQ67373.1"/>
    <property type="molecule type" value="Genomic_DNA"/>
</dbReference>
<dbReference type="InterPro" id="IPR000653">
    <property type="entry name" value="DegT/StrS_aminotransferase"/>
</dbReference>
<sequence length="405" mass="44449">MAARFRFVPPAGTPVSFSDVAGSIGTALVHEDSMERFKTELCARVGVRHCEFVSTGRAALTLALLALKELDGGRRQEVLIPSYTCFSVPSSVVKAGLRVRLADVNPETLDFLPESLDRIDGKRVLAVVATNLYGMPNDMEFLRRLTQDRGVYLVDDAAQCLGGSVLGRQSGTWGDVGLYSFDKGKNVTSIDGGVLVTNSDRIAAAISARARGLRDSTMGESVSHVVKLLIYASFLHPRRYWIPNSLPFLGLGTTAYRTDYPLAQYDKWMAPLGRRLFARLDTIAAQRRTAAERYAKRLPWGSLLRPIVPRPTAVPAYLRYPVLVAPECRDRVMESLRQKGIGATASYPSAINDIPQLQSLLQLEDQTISGGRDLAKQILTLPTHGYVTEEDQNRIAAIIGETLGR</sequence>
<organism evidence="5 6">
    <name type="scientific">Candidatus Nitrospira inopinata</name>
    <dbReference type="NCBI Taxonomy" id="1715989"/>
    <lineage>
        <taxon>Bacteria</taxon>
        <taxon>Pseudomonadati</taxon>
        <taxon>Nitrospirota</taxon>
        <taxon>Nitrospiria</taxon>
        <taxon>Nitrospirales</taxon>
        <taxon>Nitrospiraceae</taxon>
        <taxon>Nitrospira</taxon>
    </lineage>
</organism>
<keyword evidence="5" id="KW-0032">Aminotransferase</keyword>
<comment type="similarity">
    <text evidence="1 4">Belongs to the DegT/DnrJ/EryC1 family.</text>
</comment>
<feature type="modified residue" description="N6-(pyridoxal phosphate)lysine" evidence="3">
    <location>
        <position position="185"/>
    </location>
</feature>
<dbReference type="PANTHER" id="PTHR30244">
    <property type="entry name" value="TRANSAMINASE"/>
    <property type="match status" value="1"/>
</dbReference>
<evidence type="ECO:0000256" key="3">
    <source>
        <dbReference type="PIRSR" id="PIRSR000390-2"/>
    </source>
</evidence>
<protein>
    <submittedName>
        <fullName evidence="5">DegT/DnrJ/EryC1/StrS aminotransferase</fullName>
    </submittedName>
</protein>
<dbReference type="Pfam" id="PF01041">
    <property type="entry name" value="DegT_DnrJ_EryC1"/>
    <property type="match status" value="1"/>
</dbReference>
<evidence type="ECO:0000256" key="2">
    <source>
        <dbReference type="PIRSR" id="PIRSR000390-1"/>
    </source>
</evidence>
<gene>
    <name evidence="5" type="ORF">NITINOP_2401</name>
</gene>
<dbReference type="InterPro" id="IPR015422">
    <property type="entry name" value="PyrdxlP-dep_Trfase_small"/>
</dbReference>
<dbReference type="RefSeq" id="WP_062485649.1">
    <property type="nucleotide sequence ID" value="NZ_LN885086.1"/>
</dbReference>
<dbReference type="OrthoDB" id="9804264at2"/>
<evidence type="ECO:0000256" key="4">
    <source>
        <dbReference type="RuleBase" id="RU004508"/>
    </source>
</evidence>
<evidence type="ECO:0000313" key="6">
    <source>
        <dbReference type="Proteomes" id="UP000066284"/>
    </source>
</evidence>
<keyword evidence="5" id="KW-0808">Transferase</keyword>